<keyword evidence="5 10" id="KW-0321">Glycogen metabolism</keyword>
<comment type="function">
    <text evidence="2 10">Catalyzes the formation of the alpha-1,6-glucosidic linkages in glycogen by scission of a 1,4-alpha-linked oligosaccharide from growing alpha-1,4-glucan chains and the subsequent attachment of the oligosaccharide to the alpha-1,6 position.</text>
</comment>
<evidence type="ECO:0000256" key="10">
    <source>
        <dbReference type="HAMAP-Rule" id="MF_00685"/>
    </source>
</evidence>
<keyword evidence="9 10" id="KW-0119">Carbohydrate metabolism</keyword>
<feature type="active site" description="Nucleophile" evidence="10 11">
    <location>
        <position position="313"/>
    </location>
</feature>
<evidence type="ECO:0000256" key="1">
    <source>
        <dbReference type="ARBA" id="ARBA00000826"/>
    </source>
</evidence>
<dbReference type="NCBIfam" id="TIGR01515">
    <property type="entry name" value="branching_enzym"/>
    <property type="match status" value="1"/>
</dbReference>
<accession>A0A9D1H1D6</accession>
<dbReference type="Gene3D" id="3.20.20.80">
    <property type="entry name" value="Glycosidases"/>
    <property type="match status" value="1"/>
</dbReference>
<comment type="similarity">
    <text evidence="4 10">Belongs to the glycosyl hydrolase 13 family. GlgB subfamily.</text>
</comment>
<evidence type="ECO:0000256" key="9">
    <source>
        <dbReference type="ARBA" id="ARBA00023277"/>
    </source>
</evidence>
<dbReference type="InterPro" id="IPR037439">
    <property type="entry name" value="Branching_enzy"/>
</dbReference>
<dbReference type="GO" id="GO:0005978">
    <property type="term" value="P:glycogen biosynthetic process"/>
    <property type="evidence" value="ECO:0007669"/>
    <property type="project" value="UniProtKB-UniRule"/>
</dbReference>
<dbReference type="InterPro" id="IPR014756">
    <property type="entry name" value="Ig_E-set"/>
</dbReference>
<proteinExistence type="inferred from homology"/>
<evidence type="ECO:0000256" key="3">
    <source>
        <dbReference type="ARBA" id="ARBA00004964"/>
    </source>
</evidence>
<protein>
    <recommendedName>
        <fullName evidence="10">1,4-alpha-glucan branching enzyme GlgB</fullName>
        <ecNumber evidence="10">2.4.1.18</ecNumber>
    </recommendedName>
    <alternativeName>
        <fullName evidence="10">1,4-alpha-D-glucan:1,4-alpha-D-glucan 6-glucosyl-transferase</fullName>
    </alternativeName>
    <alternativeName>
        <fullName evidence="10">Alpha-(1-&gt;4)-glucan branching enzyme</fullName>
    </alternativeName>
    <alternativeName>
        <fullName evidence="10">Glycogen branching enzyme</fullName>
        <shortName evidence="10">BE</shortName>
    </alternativeName>
</protein>
<feature type="active site" description="Proton donor" evidence="10 11">
    <location>
        <position position="366"/>
    </location>
</feature>
<dbReference type="GO" id="GO:0043169">
    <property type="term" value="F:cation binding"/>
    <property type="evidence" value="ECO:0007669"/>
    <property type="project" value="InterPro"/>
</dbReference>
<dbReference type="InterPro" id="IPR017853">
    <property type="entry name" value="GH"/>
</dbReference>
<dbReference type="InterPro" id="IPR013783">
    <property type="entry name" value="Ig-like_fold"/>
</dbReference>
<dbReference type="CDD" id="cd02855">
    <property type="entry name" value="E_set_GBE_prok_N"/>
    <property type="match status" value="1"/>
</dbReference>
<dbReference type="GO" id="GO:0004553">
    <property type="term" value="F:hydrolase activity, hydrolyzing O-glycosyl compounds"/>
    <property type="evidence" value="ECO:0007669"/>
    <property type="project" value="InterPro"/>
</dbReference>
<dbReference type="PIRSF" id="PIRSF000463">
    <property type="entry name" value="GlgB"/>
    <property type="match status" value="1"/>
</dbReference>
<dbReference type="NCBIfam" id="NF008967">
    <property type="entry name" value="PRK12313.1"/>
    <property type="match status" value="1"/>
</dbReference>
<evidence type="ECO:0000256" key="4">
    <source>
        <dbReference type="ARBA" id="ARBA00009000"/>
    </source>
</evidence>
<evidence type="ECO:0000256" key="7">
    <source>
        <dbReference type="ARBA" id="ARBA00022679"/>
    </source>
</evidence>
<dbReference type="Pfam" id="PF02806">
    <property type="entry name" value="Alpha-amylase_C"/>
    <property type="match status" value="1"/>
</dbReference>
<comment type="pathway">
    <text evidence="3 10">Glycan biosynthesis; glycogen biosynthesis.</text>
</comment>
<evidence type="ECO:0000256" key="2">
    <source>
        <dbReference type="ARBA" id="ARBA00002953"/>
    </source>
</evidence>
<dbReference type="InterPro" id="IPR006407">
    <property type="entry name" value="GlgB"/>
</dbReference>
<dbReference type="Gene3D" id="2.60.40.10">
    <property type="entry name" value="Immunoglobulins"/>
    <property type="match status" value="1"/>
</dbReference>
<evidence type="ECO:0000313" key="14">
    <source>
        <dbReference type="Proteomes" id="UP000824165"/>
    </source>
</evidence>
<dbReference type="SMART" id="SM00642">
    <property type="entry name" value="Aamy"/>
    <property type="match status" value="1"/>
</dbReference>
<comment type="caution">
    <text evidence="13">The sequence shown here is derived from an EMBL/GenBank/DDBJ whole genome shotgun (WGS) entry which is preliminary data.</text>
</comment>
<keyword evidence="8 10" id="KW-0320">Glycogen biosynthesis</keyword>
<dbReference type="SUPFAM" id="SSF81296">
    <property type="entry name" value="E set domains"/>
    <property type="match status" value="1"/>
</dbReference>
<name>A0A9D1H1D6_9FIRM</name>
<dbReference type="InterPro" id="IPR006047">
    <property type="entry name" value="GH13_cat_dom"/>
</dbReference>
<dbReference type="InterPro" id="IPR006048">
    <property type="entry name" value="A-amylase/branching_C"/>
</dbReference>
<keyword evidence="7 10" id="KW-0808">Transferase</keyword>
<dbReference type="SUPFAM" id="SSF51011">
    <property type="entry name" value="Glycosyl hydrolase domain"/>
    <property type="match status" value="1"/>
</dbReference>
<dbReference type="EMBL" id="DVLU01000007">
    <property type="protein sequence ID" value="HIT84473.1"/>
    <property type="molecule type" value="Genomic_DNA"/>
</dbReference>
<gene>
    <name evidence="10 13" type="primary">glgB</name>
    <name evidence="13" type="ORF">IAA60_01070</name>
</gene>
<dbReference type="GO" id="GO:0003844">
    <property type="term" value="F:1,4-alpha-glucan branching enzyme activity"/>
    <property type="evidence" value="ECO:0007669"/>
    <property type="project" value="UniProtKB-UniRule"/>
</dbReference>
<dbReference type="Pfam" id="PF02922">
    <property type="entry name" value="CBM_48"/>
    <property type="match status" value="1"/>
</dbReference>
<dbReference type="Gene3D" id="2.60.40.1180">
    <property type="entry name" value="Golgi alpha-mannosidase II"/>
    <property type="match status" value="1"/>
</dbReference>
<dbReference type="PANTHER" id="PTHR43651:SF3">
    <property type="entry name" value="1,4-ALPHA-GLUCAN-BRANCHING ENZYME"/>
    <property type="match status" value="1"/>
</dbReference>
<dbReference type="InterPro" id="IPR044143">
    <property type="entry name" value="GlgB_N_E_set_prok"/>
</dbReference>
<reference evidence="13" key="2">
    <citation type="journal article" date="2021" name="PeerJ">
        <title>Extensive microbial diversity within the chicken gut microbiome revealed by metagenomics and culture.</title>
        <authorList>
            <person name="Gilroy R."/>
            <person name="Ravi A."/>
            <person name="Getino M."/>
            <person name="Pursley I."/>
            <person name="Horton D.L."/>
            <person name="Alikhan N.F."/>
            <person name="Baker D."/>
            <person name="Gharbi K."/>
            <person name="Hall N."/>
            <person name="Watson M."/>
            <person name="Adriaenssens E.M."/>
            <person name="Foster-Nyarko E."/>
            <person name="Jarju S."/>
            <person name="Secka A."/>
            <person name="Antonio M."/>
            <person name="Oren A."/>
            <person name="Chaudhuri R.R."/>
            <person name="La Ragione R."/>
            <person name="Hildebrand F."/>
            <person name="Pallen M.J."/>
        </authorList>
    </citation>
    <scope>NUCLEOTIDE SEQUENCE</scope>
    <source>
        <strain evidence="13">CHK181-108</strain>
    </source>
</reference>
<sequence>MVDEKSFADISSFQTYLFNTGDNFKAYEMLGSERIDIDGKKCWRFSVWAPNALAVRVAGEKNGWTGEGRELQKIGTTGIWYGVFDDVEEGEMYKYSIDAQDGETYLRSDPYARQCEMRPGTASVTRASRPYKWSDKRHMNARGKKDSIKSPMNIYEVHAGSWRIHDDGSFYNYKELADELVPYVKEMGYTHIELMPLMEYPFDGSWGYQVTGYFAATSRYGTPDDLKYFVNKCHKENISVIMDWVPAHFPRDAHGLRMFDGTPNYEYADPRMGEHKDWGTMVFDYSKSEVISFLTSSAYFWVNEYHIDGLRVDAVSSMLYRDYSRNDGEWLPNKYGGNGNLEAVDFFHKLNKIMGTEFPGVLMIAEESTAWPKVTVPPDDGGLGFHFKWNMGWMNDSLRYVSMDPYFRAGAHNLLTFVTMYAYSENFILPLSHDEVVHGKASLIGKMFGDHDLKFPEYRTFLGYYMSMSGKKLMFMGGEMGQFLEWRFDDQLEWNILGLEQHQKLRQYVRDLNAFYLENPAMWELDQDGHGFEWINGDDKDNSVYSYIRRGTKKKDEVIVVANFSSQDIPVYEMGVPEYESYEVVIHSNSTKYGGTRRIGKKTYKARKIPMNGKDYSLKLFLDANSVMYLKKKEKTGGKNKSK</sequence>
<comment type="subunit">
    <text evidence="10">Monomer.</text>
</comment>
<comment type="catalytic activity">
    <reaction evidence="1 10">
        <text>Transfers a segment of a (1-&gt;4)-alpha-D-glucan chain to a primary hydroxy group in a similar glucan chain.</text>
        <dbReference type="EC" id="2.4.1.18"/>
    </reaction>
</comment>
<evidence type="ECO:0000256" key="5">
    <source>
        <dbReference type="ARBA" id="ARBA00022600"/>
    </source>
</evidence>
<dbReference type="PANTHER" id="PTHR43651">
    <property type="entry name" value="1,4-ALPHA-GLUCAN-BRANCHING ENZYME"/>
    <property type="match status" value="1"/>
</dbReference>
<dbReference type="CDD" id="cd11322">
    <property type="entry name" value="AmyAc_Glg_BE"/>
    <property type="match status" value="1"/>
</dbReference>
<evidence type="ECO:0000259" key="12">
    <source>
        <dbReference type="SMART" id="SM00642"/>
    </source>
</evidence>
<dbReference type="InterPro" id="IPR004193">
    <property type="entry name" value="Glyco_hydro_13_N"/>
</dbReference>
<organism evidence="13 14">
    <name type="scientific">Candidatus Ornithomonoglobus intestinigallinarum</name>
    <dbReference type="NCBI Taxonomy" id="2840894"/>
    <lineage>
        <taxon>Bacteria</taxon>
        <taxon>Bacillati</taxon>
        <taxon>Bacillota</taxon>
        <taxon>Clostridia</taxon>
        <taxon>Candidatus Ornithomonoglobus</taxon>
    </lineage>
</organism>
<dbReference type="SUPFAM" id="SSF51445">
    <property type="entry name" value="(Trans)glycosidases"/>
    <property type="match status" value="1"/>
</dbReference>
<dbReference type="AlphaFoldDB" id="A0A9D1H1D6"/>
<evidence type="ECO:0000313" key="13">
    <source>
        <dbReference type="EMBL" id="HIT84473.1"/>
    </source>
</evidence>
<reference evidence="13" key="1">
    <citation type="submission" date="2020-10" db="EMBL/GenBank/DDBJ databases">
        <authorList>
            <person name="Gilroy R."/>
        </authorList>
    </citation>
    <scope>NUCLEOTIDE SEQUENCE</scope>
    <source>
        <strain evidence="13">CHK181-108</strain>
    </source>
</reference>
<dbReference type="InterPro" id="IPR013780">
    <property type="entry name" value="Glyco_hydro_b"/>
</dbReference>
<evidence type="ECO:0000256" key="6">
    <source>
        <dbReference type="ARBA" id="ARBA00022676"/>
    </source>
</evidence>
<dbReference type="Pfam" id="PF00128">
    <property type="entry name" value="Alpha-amylase"/>
    <property type="match status" value="1"/>
</dbReference>
<feature type="domain" description="Glycosyl hydrolase family 13 catalytic" evidence="12">
    <location>
        <begin position="169"/>
        <end position="516"/>
    </location>
</feature>
<dbReference type="HAMAP" id="MF_00685">
    <property type="entry name" value="GlgB"/>
    <property type="match status" value="1"/>
</dbReference>
<dbReference type="NCBIfam" id="NF003811">
    <property type="entry name" value="PRK05402.1"/>
    <property type="match status" value="1"/>
</dbReference>
<evidence type="ECO:0000256" key="8">
    <source>
        <dbReference type="ARBA" id="ARBA00023056"/>
    </source>
</evidence>
<dbReference type="Proteomes" id="UP000824165">
    <property type="component" value="Unassembled WGS sequence"/>
</dbReference>
<dbReference type="GO" id="GO:0005829">
    <property type="term" value="C:cytosol"/>
    <property type="evidence" value="ECO:0007669"/>
    <property type="project" value="TreeGrafter"/>
</dbReference>
<evidence type="ECO:0000256" key="11">
    <source>
        <dbReference type="PIRSR" id="PIRSR000463-1"/>
    </source>
</evidence>
<keyword evidence="6 10" id="KW-0328">Glycosyltransferase</keyword>
<dbReference type="EC" id="2.4.1.18" evidence="10"/>
<dbReference type="FunFam" id="3.20.20.80:FF:000003">
    <property type="entry name" value="1,4-alpha-glucan branching enzyme GlgB"/>
    <property type="match status" value="1"/>
</dbReference>